<keyword evidence="7" id="KW-1185">Reference proteome</keyword>
<dbReference type="Proteomes" id="UP000824755">
    <property type="component" value="Chromosome"/>
</dbReference>
<accession>A0ABX8WQQ2</accession>
<dbReference type="EMBL" id="CP080544">
    <property type="protein sequence ID" value="QYR53159.1"/>
    <property type="molecule type" value="Genomic_DNA"/>
</dbReference>
<dbReference type="SUPFAM" id="SSF111369">
    <property type="entry name" value="HlyD-like secretion proteins"/>
    <property type="match status" value="1"/>
</dbReference>
<dbReference type="Pfam" id="PF25876">
    <property type="entry name" value="HH_MFP_RND"/>
    <property type="match status" value="1"/>
</dbReference>
<dbReference type="InterPro" id="IPR058792">
    <property type="entry name" value="Beta-barrel_RND_2"/>
</dbReference>
<dbReference type="Pfam" id="PF25989">
    <property type="entry name" value="YknX_C"/>
    <property type="match status" value="1"/>
</dbReference>
<feature type="signal peptide" evidence="2">
    <location>
        <begin position="1"/>
        <end position="22"/>
    </location>
</feature>
<feature type="chain" id="PRO_5047467588" evidence="2">
    <location>
        <begin position="23"/>
        <end position="378"/>
    </location>
</feature>
<reference evidence="6 7" key="1">
    <citation type="submission" date="2021-08" db="EMBL/GenBank/DDBJ databases">
        <title>Lysobacter sp. strain CJ11 Genome sequencing and assembly.</title>
        <authorList>
            <person name="Kim I."/>
        </authorList>
    </citation>
    <scope>NUCLEOTIDE SEQUENCE [LARGE SCALE GENOMIC DNA]</scope>
    <source>
        <strain evidence="6 7">CJ11</strain>
    </source>
</reference>
<dbReference type="Pfam" id="PF25954">
    <property type="entry name" value="Beta-barrel_RND_2"/>
    <property type="match status" value="1"/>
</dbReference>
<protein>
    <submittedName>
        <fullName evidence="6">Efflux RND transporter periplasmic adaptor subunit</fullName>
    </submittedName>
</protein>
<dbReference type="InterPro" id="IPR006143">
    <property type="entry name" value="RND_pump_MFP"/>
</dbReference>
<organism evidence="6 7">
    <name type="scientific">Lysobacter soyae</name>
    <dbReference type="NCBI Taxonomy" id="2764185"/>
    <lineage>
        <taxon>Bacteria</taxon>
        <taxon>Pseudomonadati</taxon>
        <taxon>Pseudomonadota</taxon>
        <taxon>Gammaproteobacteria</taxon>
        <taxon>Lysobacterales</taxon>
        <taxon>Lysobacteraceae</taxon>
        <taxon>Lysobacter</taxon>
    </lineage>
</organism>
<dbReference type="PANTHER" id="PTHR30469">
    <property type="entry name" value="MULTIDRUG RESISTANCE PROTEIN MDTA"/>
    <property type="match status" value="1"/>
</dbReference>
<dbReference type="Gene3D" id="2.40.50.100">
    <property type="match status" value="1"/>
</dbReference>
<dbReference type="InterPro" id="IPR058637">
    <property type="entry name" value="YknX-like_C"/>
</dbReference>
<comment type="similarity">
    <text evidence="1">Belongs to the membrane fusion protein (MFP) (TC 8.A.1) family.</text>
</comment>
<dbReference type="RefSeq" id="WP_220379977.1">
    <property type="nucleotide sequence ID" value="NZ_CP080544.1"/>
</dbReference>
<feature type="domain" description="CusB-like beta-barrel" evidence="4">
    <location>
        <begin position="218"/>
        <end position="286"/>
    </location>
</feature>
<dbReference type="InterPro" id="IPR058624">
    <property type="entry name" value="MdtA-like_HH"/>
</dbReference>
<evidence type="ECO:0000259" key="4">
    <source>
        <dbReference type="Pfam" id="PF25954"/>
    </source>
</evidence>
<evidence type="ECO:0000259" key="5">
    <source>
        <dbReference type="Pfam" id="PF25989"/>
    </source>
</evidence>
<feature type="domain" description="Multidrug resistance protein MdtA-like alpha-helical hairpin" evidence="3">
    <location>
        <begin position="109"/>
        <end position="173"/>
    </location>
</feature>
<dbReference type="NCBIfam" id="TIGR01730">
    <property type="entry name" value="RND_mfp"/>
    <property type="match status" value="1"/>
</dbReference>
<evidence type="ECO:0000256" key="2">
    <source>
        <dbReference type="SAM" id="SignalP"/>
    </source>
</evidence>
<evidence type="ECO:0000313" key="7">
    <source>
        <dbReference type="Proteomes" id="UP000824755"/>
    </source>
</evidence>
<dbReference type="Gene3D" id="2.40.420.20">
    <property type="match status" value="1"/>
</dbReference>
<sequence>MRVHPISALLVLAIAVSLPACKKDAESKDGKAAAEASASTLAVSTTPVVERDMASGITVSGPVAAVEEMQLGVELSGLRVTGLNVDVGQSVRQGQVLLTLDHRTLDSDLAQARAALREAQTGADLARANLARGQNLAADKYISAMQLDELRAARTQGEARVATARAAFDAASLRRSFADLRAPANGVISKRLVQSGQVVAAGMELMRLIRDGRLEWRADLPASQLAAVKPGDTIRLTSREGVNVDGVVRAVSPGVDATTRTGTVYANLPAPQGLQPGTFLQGHIATGTTRAKVVPASSIVMRDGFPTVFVIENGNKARAIRVEQGQKTGDLVEITRGLETGKAVVTEGAGFLADGDTVRVVAPTTSAAAKPQTAGSQP</sequence>
<dbReference type="Gene3D" id="1.10.287.470">
    <property type="entry name" value="Helix hairpin bin"/>
    <property type="match status" value="1"/>
</dbReference>
<dbReference type="PANTHER" id="PTHR30469:SF38">
    <property type="entry name" value="HLYD FAMILY SECRETION PROTEIN"/>
    <property type="match status" value="1"/>
</dbReference>
<evidence type="ECO:0000256" key="1">
    <source>
        <dbReference type="ARBA" id="ARBA00009477"/>
    </source>
</evidence>
<gene>
    <name evidence="6" type="ORF">H8L67_01140</name>
</gene>
<feature type="domain" description="YknX-like C-terminal permuted SH3-like" evidence="5">
    <location>
        <begin position="292"/>
        <end position="360"/>
    </location>
</feature>
<name>A0ABX8WQQ2_9GAMM</name>
<dbReference type="Gene3D" id="2.40.30.170">
    <property type="match status" value="1"/>
</dbReference>
<evidence type="ECO:0000313" key="6">
    <source>
        <dbReference type="EMBL" id="QYR53159.1"/>
    </source>
</evidence>
<proteinExistence type="inferred from homology"/>
<evidence type="ECO:0000259" key="3">
    <source>
        <dbReference type="Pfam" id="PF25876"/>
    </source>
</evidence>
<keyword evidence="2" id="KW-0732">Signal</keyword>